<organism evidence="4 5">
    <name type="scientific">Linderina pennispora</name>
    <dbReference type="NCBI Taxonomy" id="61395"/>
    <lineage>
        <taxon>Eukaryota</taxon>
        <taxon>Fungi</taxon>
        <taxon>Fungi incertae sedis</taxon>
        <taxon>Zoopagomycota</taxon>
        <taxon>Kickxellomycotina</taxon>
        <taxon>Kickxellomycetes</taxon>
        <taxon>Kickxellales</taxon>
        <taxon>Kickxellaceae</taxon>
        <taxon>Linderina</taxon>
    </lineage>
</organism>
<dbReference type="InterPro" id="IPR018114">
    <property type="entry name" value="TRYPSIN_HIS"/>
</dbReference>
<dbReference type="InterPro" id="IPR009003">
    <property type="entry name" value="Peptidase_S1_PA"/>
</dbReference>
<protein>
    <submittedName>
        <fullName evidence="4">Trypsin-like serine protease</fullName>
    </submittedName>
</protein>
<dbReference type="PROSITE" id="PS00135">
    <property type="entry name" value="TRYPSIN_SER"/>
    <property type="match status" value="1"/>
</dbReference>
<comment type="caution">
    <text evidence="4">The sequence shown here is derived from an EMBL/GenBank/DDBJ whole genome shotgun (WGS) entry which is preliminary data.</text>
</comment>
<name>A0A1Y1WDZ6_9FUNG</name>
<evidence type="ECO:0000256" key="2">
    <source>
        <dbReference type="RuleBase" id="RU363034"/>
    </source>
</evidence>
<dbReference type="GeneID" id="63802099"/>
<keyword evidence="2" id="KW-0720">Serine protease</keyword>
<dbReference type="Pfam" id="PF00089">
    <property type="entry name" value="Trypsin"/>
    <property type="match status" value="1"/>
</dbReference>
<dbReference type="SMART" id="SM00020">
    <property type="entry name" value="Tryp_SPc"/>
    <property type="match status" value="1"/>
</dbReference>
<dbReference type="OrthoDB" id="6380398at2759"/>
<sequence length="310" mass="33402">MAISRTGSRLYKPAWHSAGKADIIQRRFASNHTLYNLSCSISQRLKAQPMKLAATIGITLAATALGPSESLAANVAPVNKYPFASIIKTVYSDGSLSKCGGTIISRNHVVTAAHCVVRTATGERAIPKNTYAGYGNNVYISQTLVPSCKVFVHPQYNSTGFEERYCRPGAPRSAARWSQRGRSPGVQRLPLPWHTLTVPSYPLKEAEVKIGSIDPCKTQVETWLHDTFENSNGPRICLEGALMPGNGSCSGDSGSPLLVFVDGVPHFAGVDSNGGNKQGSYSCGQADGFDFYTHVNYHLSFINEATGFKL</sequence>
<dbReference type="Gene3D" id="2.40.10.10">
    <property type="entry name" value="Trypsin-like serine proteases"/>
    <property type="match status" value="2"/>
</dbReference>
<dbReference type="InterPro" id="IPR001314">
    <property type="entry name" value="Peptidase_S1A"/>
</dbReference>
<dbReference type="GO" id="GO:0006508">
    <property type="term" value="P:proteolysis"/>
    <property type="evidence" value="ECO:0007669"/>
    <property type="project" value="UniProtKB-KW"/>
</dbReference>
<dbReference type="InterPro" id="IPR051333">
    <property type="entry name" value="CLIP_Serine_Protease"/>
</dbReference>
<gene>
    <name evidence="4" type="ORF">DL89DRAFT_256548</name>
</gene>
<dbReference type="GO" id="GO:0004252">
    <property type="term" value="F:serine-type endopeptidase activity"/>
    <property type="evidence" value="ECO:0007669"/>
    <property type="project" value="InterPro"/>
</dbReference>
<feature type="domain" description="Peptidase S1" evidence="3">
    <location>
        <begin position="64"/>
        <end position="307"/>
    </location>
</feature>
<reference evidence="4 5" key="1">
    <citation type="submission" date="2016-07" db="EMBL/GenBank/DDBJ databases">
        <title>Pervasive Adenine N6-methylation of Active Genes in Fungi.</title>
        <authorList>
            <consortium name="DOE Joint Genome Institute"/>
            <person name="Mondo S.J."/>
            <person name="Dannebaum R.O."/>
            <person name="Kuo R.C."/>
            <person name="Labutti K."/>
            <person name="Haridas S."/>
            <person name="Kuo A."/>
            <person name="Salamov A."/>
            <person name="Ahrendt S.R."/>
            <person name="Lipzen A."/>
            <person name="Sullivan W."/>
            <person name="Andreopoulos W.B."/>
            <person name="Clum A."/>
            <person name="Lindquist E."/>
            <person name="Daum C."/>
            <person name="Ramamoorthy G.K."/>
            <person name="Gryganskyi A."/>
            <person name="Culley D."/>
            <person name="Magnuson J.K."/>
            <person name="James T.Y."/>
            <person name="O'Malley M.A."/>
            <person name="Stajich J.E."/>
            <person name="Spatafora J.W."/>
            <person name="Visel A."/>
            <person name="Grigoriev I.V."/>
        </authorList>
    </citation>
    <scope>NUCLEOTIDE SEQUENCE [LARGE SCALE GENOMIC DNA]</scope>
    <source>
        <strain evidence="4 5">ATCC 12442</strain>
    </source>
</reference>
<dbReference type="AlphaFoldDB" id="A0A1Y1WDZ6"/>
<dbReference type="PANTHER" id="PTHR24260:SF141">
    <property type="entry name" value="TRYPSIN-LIKE PROTEASE TRY-5"/>
    <property type="match status" value="1"/>
</dbReference>
<keyword evidence="1" id="KW-1015">Disulfide bond</keyword>
<keyword evidence="5" id="KW-1185">Reference proteome</keyword>
<dbReference type="InterPro" id="IPR001254">
    <property type="entry name" value="Trypsin_dom"/>
</dbReference>
<dbReference type="STRING" id="61395.A0A1Y1WDZ6"/>
<dbReference type="PROSITE" id="PS50240">
    <property type="entry name" value="TRYPSIN_DOM"/>
    <property type="match status" value="1"/>
</dbReference>
<evidence type="ECO:0000313" key="5">
    <source>
        <dbReference type="Proteomes" id="UP000193922"/>
    </source>
</evidence>
<keyword evidence="2 4" id="KW-0645">Protease</keyword>
<evidence type="ECO:0000313" key="4">
    <source>
        <dbReference type="EMBL" id="ORX71548.1"/>
    </source>
</evidence>
<dbReference type="RefSeq" id="XP_040745063.1">
    <property type="nucleotide sequence ID" value="XM_040885451.1"/>
</dbReference>
<dbReference type="EMBL" id="MCFD01000004">
    <property type="protein sequence ID" value="ORX71548.1"/>
    <property type="molecule type" value="Genomic_DNA"/>
</dbReference>
<dbReference type="PRINTS" id="PR00722">
    <property type="entry name" value="CHYMOTRYPSIN"/>
</dbReference>
<proteinExistence type="predicted"/>
<keyword evidence="2" id="KW-0378">Hydrolase</keyword>
<evidence type="ECO:0000259" key="3">
    <source>
        <dbReference type="PROSITE" id="PS50240"/>
    </source>
</evidence>
<accession>A0A1Y1WDZ6</accession>
<evidence type="ECO:0000256" key="1">
    <source>
        <dbReference type="ARBA" id="ARBA00023157"/>
    </source>
</evidence>
<dbReference type="PROSITE" id="PS00134">
    <property type="entry name" value="TRYPSIN_HIS"/>
    <property type="match status" value="1"/>
</dbReference>
<dbReference type="InterPro" id="IPR033116">
    <property type="entry name" value="TRYPSIN_SER"/>
</dbReference>
<dbReference type="SUPFAM" id="SSF50494">
    <property type="entry name" value="Trypsin-like serine proteases"/>
    <property type="match status" value="1"/>
</dbReference>
<dbReference type="Proteomes" id="UP000193922">
    <property type="component" value="Unassembled WGS sequence"/>
</dbReference>
<dbReference type="PANTHER" id="PTHR24260">
    <property type="match status" value="1"/>
</dbReference>
<dbReference type="InterPro" id="IPR043504">
    <property type="entry name" value="Peptidase_S1_PA_chymotrypsin"/>
</dbReference>